<keyword evidence="2" id="KW-0677">Repeat</keyword>
<evidence type="ECO:0000256" key="4">
    <source>
        <dbReference type="PROSITE-ProRule" id="PRU00708"/>
    </source>
</evidence>
<feature type="repeat" description="PPR" evidence="4">
    <location>
        <begin position="206"/>
        <end position="240"/>
    </location>
</feature>
<feature type="repeat" description="PPR" evidence="4">
    <location>
        <begin position="101"/>
        <end position="135"/>
    </location>
</feature>
<dbReference type="Pfam" id="PF13041">
    <property type="entry name" value="PPR_2"/>
    <property type="match status" value="3"/>
</dbReference>
<proteinExistence type="inferred from homology"/>
<evidence type="ECO:0000256" key="1">
    <source>
        <dbReference type="ARBA" id="ARBA00006643"/>
    </source>
</evidence>
<dbReference type="GeneID" id="109720102"/>
<dbReference type="InterPro" id="IPR046848">
    <property type="entry name" value="E_motif"/>
</dbReference>
<dbReference type="Pfam" id="PF20431">
    <property type="entry name" value="E_motif"/>
    <property type="match status" value="1"/>
</dbReference>
<dbReference type="GO" id="GO:0009451">
    <property type="term" value="P:RNA modification"/>
    <property type="evidence" value="ECO:0007669"/>
    <property type="project" value="InterPro"/>
</dbReference>
<organism evidence="7">
    <name type="scientific">Ananas comosus</name>
    <name type="common">Pineapple</name>
    <name type="synonym">Ananas ananas</name>
    <dbReference type="NCBI Taxonomy" id="4615"/>
    <lineage>
        <taxon>Eukaryota</taxon>
        <taxon>Viridiplantae</taxon>
        <taxon>Streptophyta</taxon>
        <taxon>Embryophyta</taxon>
        <taxon>Tracheophyta</taxon>
        <taxon>Spermatophyta</taxon>
        <taxon>Magnoliopsida</taxon>
        <taxon>Liliopsida</taxon>
        <taxon>Poales</taxon>
        <taxon>Bromeliaceae</taxon>
        <taxon>Bromelioideae</taxon>
        <taxon>Ananas</taxon>
    </lineage>
</organism>
<evidence type="ECO:0000313" key="7">
    <source>
        <dbReference type="RefSeq" id="XP_020102578.1"/>
    </source>
</evidence>
<feature type="repeat" description="PPR" evidence="4">
    <location>
        <begin position="439"/>
        <end position="473"/>
    </location>
</feature>
<accession>A0A6P5G9S2</accession>
<protein>
    <submittedName>
        <fullName evidence="7 8">Pentatricopeptide repeat-containing protein At3g22690-like</fullName>
    </submittedName>
</protein>
<dbReference type="GO" id="GO:0003729">
    <property type="term" value="F:mRNA binding"/>
    <property type="evidence" value="ECO:0007669"/>
    <property type="project" value="UniProtKB-ARBA"/>
</dbReference>
<dbReference type="Proteomes" id="UP000515123">
    <property type="component" value="Linkage group 1"/>
</dbReference>
<feature type="repeat" description="PPR" evidence="4">
    <location>
        <begin position="540"/>
        <end position="574"/>
    </location>
</feature>
<evidence type="ECO:0000256" key="2">
    <source>
        <dbReference type="ARBA" id="ARBA00022737"/>
    </source>
</evidence>
<evidence type="ECO:0000256" key="3">
    <source>
        <dbReference type="ARBA" id="ARBA00022946"/>
    </source>
</evidence>
<dbReference type="RefSeq" id="XP_020102583.1">
    <property type="nucleotide sequence ID" value="XM_020246994.1"/>
</dbReference>
<reference evidence="7 8" key="2">
    <citation type="submission" date="2025-04" db="UniProtKB">
        <authorList>
            <consortium name="RefSeq"/>
        </authorList>
    </citation>
    <scope>IDENTIFICATION</scope>
    <source>
        <tissue evidence="7 8">Leaf</tissue>
    </source>
</reference>
<comment type="similarity">
    <text evidence="1">Belongs to the PPR family. PCMP-H subfamily.</text>
</comment>
<dbReference type="GO" id="GO:0008270">
    <property type="term" value="F:zinc ion binding"/>
    <property type="evidence" value="ECO:0007669"/>
    <property type="project" value="InterPro"/>
</dbReference>
<dbReference type="InterPro" id="IPR011990">
    <property type="entry name" value="TPR-like_helical_dom_sf"/>
</dbReference>
<dbReference type="InterPro" id="IPR002885">
    <property type="entry name" value="PPR_rpt"/>
</dbReference>
<evidence type="ECO:0000259" key="5">
    <source>
        <dbReference type="Pfam" id="PF14432"/>
    </source>
</evidence>
<dbReference type="FunFam" id="1.25.40.10:FF:000344">
    <property type="entry name" value="Pentatricopeptide repeat-containing protein"/>
    <property type="match status" value="1"/>
</dbReference>
<keyword evidence="6" id="KW-1185">Reference proteome</keyword>
<dbReference type="Gene3D" id="1.25.40.10">
    <property type="entry name" value="Tetratricopeptide repeat domain"/>
    <property type="match status" value="5"/>
</dbReference>
<reference evidence="6" key="1">
    <citation type="journal article" date="2015" name="Nat. Genet.">
        <title>The pineapple genome and the evolution of CAM photosynthesis.</title>
        <authorList>
            <person name="Ming R."/>
            <person name="VanBuren R."/>
            <person name="Wai C.M."/>
            <person name="Tang H."/>
            <person name="Schatz M.C."/>
            <person name="Bowers J.E."/>
            <person name="Lyons E."/>
            <person name="Wang M.L."/>
            <person name="Chen J."/>
            <person name="Biggers E."/>
            <person name="Zhang J."/>
            <person name="Huang L."/>
            <person name="Zhang L."/>
            <person name="Miao W."/>
            <person name="Zhang J."/>
            <person name="Ye Z."/>
            <person name="Miao C."/>
            <person name="Lin Z."/>
            <person name="Wang H."/>
            <person name="Zhou H."/>
            <person name="Yim W.C."/>
            <person name="Priest H.D."/>
            <person name="Zheng C."/>
            <person name="Woodhouse M."/>
            <person name="Edger P.P."/>
            <person name="Guyot R."/>
            <person name="Guo H.B."/>
            <person name="Guo H."/>
            <person name="Zheng G."/>
            <person name="Singh R."/>
            <person name="Sharma A."/>
            <person name="Min X."/>
            <person name="Zheng Y."/>
            <person name="Lee H."/>
            <person name="Gurtowski J."/>
            <person name="Sedlazeck F.J."/>
            <person name="Harkess A."/>
            <person name="McKain M.R."/>
            <person name="Liao Z."/>
            <person name="Fang J."/>
            <person name="Liu J."/>
            <person name="Zhang X."/>
            <person name="Zhang Q."/>
            <person name="Hu W."/>
            <person name="Qin Y."/>
            <person name="Wang K."/>
            <person name="Chen L.Y."/>
            <person name="Shirley N."/>
            <person name="Lin Y.R."/>
            <person name="Liu L.Y."/>
            <person name="Hernandez A.G."/>
            <person name="Wright C.L."/>
            <person name="Bulone V."/>
            <person name="Tuskan G.A."/>
            <person name="Heath K."/>
            <person name="Zee F."/>
            <person name="Moore P.H."/>
            <person name="Sunkar R."/>
            <person name="Leebens-Mack J.H."/>
            <person name="Mockler T."/>
            <person name="Bennetzen J.L."/>
            <person name="Freeling M."/>
            <person name="Sankoff D."/>
            <person name="Paterson A.H."/>
            <person name="Zhu X."/>
            <person name="Yang X."/>
            <person name="Smith J.A."/>
            <person name="Cushman J.C."/>
            <person name="Paull R.E."/>
            <person name="Yu Q."/>
        </authorList>
    </citation>
    <scope>NUCLEOTIDE SEQUENCE [LARGE SCALE GENOMIC DNA]</scope>
    <source>
        <strain evidence="6">cv. F153</strain>
    </source>
</reference>
<sequence length="847" mass="94005">MATTTLSPCLTTPRPSPKARSFIEPIDASAPTASLKLCTNLKEVAQIHGNMTVNGLLYLPSSVSKLVAAYSKIPTSESLHYAIKAFELLREEEAEEEEEADPFLWNSLIRGYSSIGSLDEALKLYIGMVSVGVVPDRFSFPPLLTVCSKILAFEEGQQLHGVLLKIGEEGGVQGDLFIQNSLVHFYVECGEMSCAQRVFDGMLQRNVVSWTSLIDGYAKGDCSEKAISLFHDMVRDGRIEPNSVTMACVLSACARLQDLMQGEKICSYISNSGVGSSSLVNPIIDMYMSCGATEKARQIFDDCKYRDIVLWNIMVSNYARNGMAKEALCVVNEMLLSKQRPDRVTVLAGLSASAQLGAIQVGKQLHAYILRNGLDCWDVVNNSVIDMYMKCRNEKAARKVFDIIRIKILATWNTIINGFVINGDYTSAWEHFNMMPERDLISWNTMICALVQDSQLEEAVELFRKMQDSELKPDTATLVSVASACGYLGSLDLAKWVYTYTQKKRISRNVRLGTALVDMFSRCGDSRSAMHVFGRMPIKDVAAWTAAIGAMAFEGNGNQAFKLFSEMINHGVKPDGLAFVGVLTAYSHAGSVEEGCTFFHSMSNTYGFTPQIVHYGCLVDLLSRAGLLAEAQALIESMPMEPNDVIWRALLASSRIHRDIEMAEYATKKVLESAPEKSGARILLSNMYASAGRWNDVAKVRLSMRDKGVRKTIGSSKIDVCGTIHKFTSSDVSHPKMDRIVAMLSEMSERASSACYSRDLANVMLNVEEEEKEDLLSLHSERIAVAFGLISTSRGLPIRIVKNLRICVDCHSFMKVVSAVYEREITIRDNNRFHHFREGVCSCMDYW</sequence>
<evidence type="ECO:0000313" key="8">
    <source>
        <dbReference type="RefSeq" id="XP_020102583.1"/>
    </source>
</evidence>
<dbReference type="Pfam" id="PF01535">
    <property type="entry name" value="PPR"/>
    <property type="match status" value="4"/>
</dbReference>
<dbReference type="RefSeq" id="XP_020102578.1">
    <property type="nucleotide sequence ID" value="XM_020246989.1"/>
</dbReference>
<name>A0A6P5G9S2_ANACO</name>
<dbReference type="OrthoDB" id="731539at2759"/>
<dbReference type="PANTHER" id="PTHR47926">
    <property type="entry name" value="PENTATRICOPEPTIDE REPEAT-CONTAINING PROTEIN"/>
    <property type="match status" value="1"/>
</dbReference>
<evidence type="ECO:0000313" key="6">
    <source>
        <dbReference type="Proteomes" id="UP000515123"/>
    </source>
</evidence>
<feature type="domain" description="DYW" evidence="5">
    <location>
        <begin position="756"/>
        <end position="847"/>
    </location>
</feature>
<gene>
    <name evidence="7 8" type="primary">LOC109720102</name>
</gene>
<feature type="repeat" description="PPR" evidence="4">
    <location>
        <begin position="307"/>
        <end position="341"/>
    </location>
</feature>
<dbReference type="Pfam" id="PF14432">
    <property type="entry name" value="DYW_deaminase"/>
    <property type="match status" value="1"/>
</dbReference>
<dbReference type="InterPro" id="IPR046960">
    <property type="entry name" value="PPR_At4g14850-like_plant"/>
</dbReference>
<dbReference type="PROSITE" id="PS51375">
    <property type="entry name" value="PPR"/>
    <property type="match status" value="5"/>
</dbReference>
<keyword evidence="3" id="KW-0809">Transit peptide</keyword>
<dbReference type="NCBIfam" id="TIGR00756">
    <property type="entry name" value="PPR"/>
    <property type="match status" value="5"/>
</dbReference>
<dbReference type="InterPro" id="IPR032867">
    <property type="entry name" value="DYW_dom"/>
</dbReference>
<dbReference type="FunFam" id="1.25.40.10:FF:000690">
    <property type="entry name" value="Pentatricopeptide repeat-containing protein"/>
    <property type="match status" value="1"/>
</dbReference>
<dbReference type="AlphaFoldDB" id="A0A6P5G9S2"/>